<dbReference type="Gene3D" id="3.30.565.10">
    <property type="entry name" value="Histidine kinase-like ATPase, C-terminal domain"/>
    <property type="match status" value="1"/>
</dbReference>
<evidence type="ECO:0000256" key="14">
    <source>
        <dbReference type="SAM" id="Phobius"/>
    </source>
</evidence>
<dbReference type="Pfam" id="PF00672">
    <property type="entry name" value="HAMP"/>
    <property type="match status" value="1"/>
</dbReference>
<evidence type="ECO:0000256" key="8">
    <source>
        <dbReference type="ARBA" id="ARBA00022741"/>
    </source>
</evidence>
<dbReference type="SMART" id="SM00304">
    <property type="entry name" value="HAMP"/>
    <property type="match status" value="1"/>
</dbReference>
<dbReference type="SUPFAM" id="SSF55874">
    <property type="entry name" value="ATPase domain of HSP90 chaperone/DNA topoisomerase II/histidine kinase"/>
    <property type="match status" value="1"/>
</dbReference>
<evidence type="ECO:0000256" key="2">
    <source>
        <dbReference type="ARBA" id="ARBA00004651"/>
    </source>
</evidence>
<dbReference type="OrthoDB" id="9804645at2"/>
<dbReference type="Proteomes" id="UP000324760">
    <property type="component" value="Chromosome"/>
</dbReference>
<evidence type="ECO:0000256" key="10">
    <source>
        <dbReference type="ARBA" id="ARBA00022840"/>
    </source>
</evidence>
<keyword evidence="6" id="KW-0808">Transferase</keyword>
<evidence type="ECO:0000259" key="15">
    <source>
        <dbReference type="PROSITE" id="PS50109"/>
    </source>
</evidence>
<reference evidence="17 18" key="1">
    <citation type="journal article" date="2019" name="Biochem. Eng. J.">
        <title>Metabolic engineering of the marine bacteria Neptunomonas concharum for the production of acetoin and meso-2,3-butanediol from acetate.</title>
        <authorList>
            <person name="Li W."/>
            <person name="Pu N."/>
            <person name="Liu C.-X."/>
            <person name="Yuan Q.-P."/>
            <person name="Li Z.-J."/>
        </authorList>
    </citation>
    <scope>NUCLEOTIDE SEQUENCE [LARGE SCALE GENOMIC DNA]</scope>
    <source>
        <strain evidence="17 18">JCM17730</strain>
    </source>
</reference>
<feature type="domain" description="HAMP" evidence="16">
    <location>
        <begin position="165"/>
        <end position="220"/>
    </location>
</feature>
<dbReference type="GO" id="GO:0005886">
    <property type="term" value="C:plasma membrane"/>
    <property type="evidence" value="ECO:0007669"/>
    <property type="project" value="UniProtKB-SubCell"/>
</dbReference>
<dbReference type="SMART" id="SM00388">
    <property type="entry name" value="HisKA"/>
    <property type="match status" value="1"/>
</dbReference>
<evidence type="ECO:0000256" key="12">
    <source>
        <dbReference type="ARBA" id="ARBA00023012"/>
    </source>
</evidence>
<keyword evidence="18" id="KW-1185">Reference proteome</keyword>
<keyword evidence="12" id="KW-0902">Two-component regulatory system</keyword>
<evidence type="ECO:0000313" key="17">
    <source>
        <dbReference type="EMBL" id="QEQ95416.1"/>
    </source>
</evidence>
<proteinExistence type="predicted"/>
<keyword evidence="7 14" id="KW-0812">Transmembrane</keyword>
<keyword evidence="8" id="KW-0547">Nucleotide-binding</keyword>
<dbReference type="InterPro" id="IPR036097">
    <property type="entry name" value="HisK_dim/P_sf"/>
</dbReference>
<keyword evidence="11 14" id="KW-1133">Transmembrane helix</keyword>
<dbReference type="EC" id="2.7.13.3" evidence="3"/>
<comment type="subcellular location">
    <subcellularLocation>
        <location evidence="2">Cell membrane</location>
        <topology evidence="2">Multi-pass membrane protein</topology>
    </subcellularLocation>
</comment>
<dbReference type="InterPro" id="IPR003660">
    <property type="entry name" value="HAMP_dom"/>
</dbReference>
<dbReference type="InterPro" id="IPR050398">
    <property type="entry name" value="HssS/ArlS-like"/>
</dbReference>
<evidence type="ECO:0000256" key="9">
    <source>
        <dbReference type="ARBA" id="ARBA00022777"/>
    </source>
</evidence>
<evidence type="ECO:0000256" key="5">
    <source>
        <dbReference type="ARBA" id="ARBA00022553"/>
    </source>
</evidence>
<dbReference type="KEGG" id="ncu:F0U83_01135"/>
<dbReference type="Gene3D" id="1.10.287.130">
    <property type="match status" value="1"/>
</dbReference>
<protein>
    <recommendedName>
        <fullName evidence="3">histidine kinase</fullName>
        <ecNumber evidence="3">2.7.13.3</ecNumber>
    </recommendedName>
</protein>
<keyword evidence="10" id="KW-0067">ATP-binding</keyword>
<evidence type="ECO:0000256" key="6">
    <source>
        <dbReference type="ARBA" id="ARBA00022679"/>
    </source>
</evidence>
<dbReference type="CDD" id="cd06225">
    <property type="entry name" value="HAMP"/>
    <property type="match status" value="1"/>
</dbReference>
<dbReference type="AlphaFoldDB" id="A0A5P1R804"/>
<dbReference type="GO" id="GO:0000155">
    <property type="term" value="F:phosphorelay sensor kinase activity"/>
    <property type="evidence" value="ECO:0007669"/>
    <property type="project" value="InterPro"/>
</dbReference>
<dbReference type="Pfam" id="PF02518">
    <property type="entry name" value="HATPase_c"/>
    <property type="match status" value="1"/>
</dbReference>
<dbReference type="EMBL" id="CP043869">
    <property type="protein sequence ID" value="QEQ95416.1"/>
    <property type="molecule type" value="Genomic_DNA"/>
</dbReference>
<dbReference type="CDD" id="cd00082">
    <property type="entry name" value="HisKA"/>
    <property type="match status" value="1"/>
</dbReference>
<evidence type="ECO:0000256" key="3">
    <source>
        <dbReference type="ARBA" id="ARBA00012438"/>
    </source>
</evidence>
<feature type="transmembrane region" description="Helical" evidence="14">
    <location>
        <begin position="12"/>
        <end position="34"/>
    </location>
</feature>
<dbReference type="SMART" id="SM00387">
    <property type="entry name" value="HATPase_c"/>
    <property type="match status" value="1"/>
</dbReference>
<keyword evidence="4" id="KW-1003">Cell membrane</keyword>
<dbReference type="SUPFAM" id="SSF158472">
    <property type="entry name" value="HAMP domain-like"/>
    <property type="match status" value="1"/>
</dbReference>
<dbReference type="PROSITE" id="PS50109">
    <property type="entry name" value="HIS_KIN"/>
    <property type="match status" value="1"/>
</dbReference>
<dbReference type="PANTHER" id="PTHR45528:SF1">
    <property type="entry name" value="SENSOR HISTIDINE KINASE CPXA"/>
    <property type="match status" value="1"/>
</dbReference>
<dbReference type="InterPro" id="IPR003661">
    <property type="entry name" value="HisK_dim/P_dom"/>
</dbReference>
<dbReference type="Pfam" id="PF00512">
    <property type="entry name" value="HisKA"/>
    <property type="match status" value="1"/>
</dbReference>
<dbReference type="InterPro" id="IPR036890">
    <property type="entry name" value="HATPase_C_sf"/>
</dbReference>
<dbReference type="InterPro" id="IPR003594">
    <property type="entry name" value="HATPase_dom"/>
</dbReference>
<gene>
    <name evidence="17" type="ORF">F0U83_01135</name>
</gene>
<dbReference type="InterPro" id="IPR005467">
    <property type="entry name" value="His_kinase_dom"/>
</dbReference>
<accession>A0A5P1R804</accession>
<keyword evidence="13 14" id="KW-0472">Membrane</keyword>
<name>A0A5P1R804_9GAMM</name>
<feature type="domain" description="Histidine kinase" evidence="15">
    <location>
        <begin position="228"/>
        <end position="435"/>
    </location>
</feature>
<evidence type="ECO:0000256" key="7">
    <source>
        <dbReference type="ARBA" id="ARBA00022692"/>
    </source>
</evidence>
<dbReference type="PRINTS" id="PR00344">
    <property type="entry name" value="BCTRLSENSOR"/>
</dbReference>
<dbReference type="PANTHER" id="PTHR45528">
    <property type="entry name" value="SENSOR HISTIDINE KINASE CPXA"/>
    <property type="match status" value="1"/>
</dbReference>
<evidence type="ECO:0000313" key="18">
    <source>
        <dbReference type="Proteomes" id="UP000324760"/>
    </source>
</evidence>
<keyword evidence="9 17" id="KW-0418">Kinase</keyword>
<evidence type="ECO:0000256" key="13">
    <source>
        <dbReference type="ARBA" id="ARBA00023136"/>
    </source>
</evidence>
<dbReference type="RefSeq" id="WP_138986120.1">
    <property type="nucleotide sequence ID" value="NZ_CP043869.1"/>
</dbReference>
<evidence type="ECO:0000256" key="1">
    <source>
        <dbReference type="ARBA" id="ARBA00000085"/>
    </source>
</evidence>
<dbReference type="Gene3D" id="6.10.340.10">
    <property type="match status" value="1"/>
</dbReference>
<feature type="transmembrane region" description="Helical" evidence="14">
    <location>
        <begin position="143"/>
        <end position="168"/>
    </location>
</feature>
<dbReference type="GO" id="GO:0005524">
    <property type="term" value="F:ATP binding"/>
    <property type="evidence" value="ECO:0007669"/>
    <property type="project" value="UniProtKB-KW"/>
</dbReference>
<evidence type="ECO:0000256" key="4">
    <source>
        <dbReference type="ARBA" id="ARBA00022475"/>
    </source>
</evidence>
<comment type="catalytic activity">
    <reaction evidence="1">
        <text>ATP + protein L-histidine = ADP + protein N-phospho-L-histidine.</text>
        <dbReference type="EC" id="2.7.13.3"/>
    </reaction>
</comment>
<evidence type="ECO:0000259" key="16">
    <source>
        <dbReference type="PROSITE" id="PS50885"/>
    </source>
</evidence>
<dbReference type="PROSITE" id="PS50885">
    <property type="entry name" value="HAMP"/>
    <property type="match status" value="1"/>
</dbReference>
<sequence>MLRFNRLFWKIFFAFWLASFGVILATVAVVGGIIERDSVRDTLEYKARLQAENMISRYEGGLSSNHRYDDGDDDERTERRRRHPRILPLQIYDASGRLIFGAAPRTQQSDQLAFKFTSERGIAYQVRLPLDPVRSHLARLQSFLLSVQAVFVLIAATLASLLLTLIVVRPVNRLKGYVNQLHSGEEPVSIDPSLLKRGDEIGDLAREFDQMARYVELTLQSQQRLVQDVSHELRAPLARMQVAAGLAEQKLGSDSKISQRIDLECQRLSRLIDEMLSMARLNNLDATQGTFNLVELLQQAIDDLLFTQPERPISWAPVLKTQGVYQGNPELFSRAINNLFNNIIKHTDSDCPVDVVIQESNSHYEIVISDHGKGVSKDTLSCLFEPFYRHNNDTNGYGLGLSIAKRAIERLNGTIVAEHYPEGGLSIRIHLPMNPCK</sequence>
<dbReference type="InterPro" id="IPR004358">
    <property type="entry name" value="Sig_transdc_His_kin-like_C"/>
</dbReference>
<organism evidence="17 18">
    <name type="scientific">Neptunomonas concharum</name>
    <dbReference type="NCBI Taxonomy" id="1031538"/>
    <lineage>
        <taxon>Bacteria</taxon>
        <taxon>Pseudomonadati</taxon>
        <taxon>Pseudomonadota</taxon>
        <taxon>Gammaproteobacteria</taxon>
        <taxon>Oceanospirillales</taxon>
        <taxon>Oceanospirillaceae</taxon>
        <taxon>Neptunomonas</taxon>
    </lineage>
</organism>
<evidence type="ECO:0000256" key="11">
    <source>
        <dbReference type="ARBA" id="ARBA00022989"/>
    </source>
</evidence>
<keyword evidence="5" id="KW-0597">Phosphoprotein</keyword>
<dbReference type="SUPFAM" id="SSF47384">
    <property type="entry name" value="Homodimeric domain of signal transducing histidine kinase"/>
    <property type="match status" value="1"/>
</dbReference>